<proteinExistence type="predicted"/>
<reference evidence="1" key="1">
    <citation type="submission" date="2022-11" db="EMBL/GenBank/DDBJ databases">
        <title>Alteromonas sp. nov., isolated from sea water of the Qingdao.</title>
        <authorList>
            <person name="Wang Q."/>
        </authorList>
    </citation>
    <scope>NUCLEOTIDE SEQUENCE</scope>
    <source>
        <strain evidence="1">ASW11-7</strain>
    </source>
</reference>
<dbReference type="CDD" id="cd07818">
    <property type="entry name" value="SRPBCC_1"/>
    <property type="match status" value="1"/>
</dbReference>
<dbReference type="RefSeq" id="WP_265617491.1">
    <property type="nucleotide sequence ID" value="NZ_JAPFRD010000010.1"/>
</dbReference>
<dbReference type="InterPro" id="IPR019587">
    <property type="entry name" value="Polyketide_cyclase/dehydratase"/>
</dbReference>
<organism evidence="1 2">
    <name type="scientific">Alteromonas aquimaris</name>
    <dbReference type="NCBI Taxonomy" id="2998417"/>
    <lineage>
        <taxon>Bacteria</taxon>
        <taxon>Pseudomonadati</taxon>
        <taxon>Pseudomonadota</taxon>
        <taxon>Gammaproteobacteria</taxon>
        <taxon>Alteromonadales</taxon>
        <taxon>Alteromonadaceae</taxon>
        <taxon>Alteromonas/Salinimonas group</taxon>
        <taxon>Alteromonas</taxon>
    </lineage>
</organism>
<dbReference type="Gene3D" id="3.30.530.20">
    <property type="match status" value="1"/>
</dbReference>
<evidence type="ECO:0000313" key="2">
    <source>
        <dbReference type="Proteomes" id="UP001142810"/>
    </source>
</evidence>
<dbReference type="SUPFAM" id="SSF55961">
    <property type="entry name" value="Bet v1-like"/>
    <property type="match status" value="1"/>
</dbReference>
<protein>
    <submittedName>
        <fullName evidence="1">SRPBCC family protein</fullName>
    </submittedName>
</protein>
<name>A0ABT3P889_9ALTE</name>
<comment type="caution">
    <text evidence="1">The sequence shown here is derived from an EMBL/GenBank/DDBJ whole genome shotgun (WGS) entry which is preliminary data.</text>
</comment>
<dbReference type="InterPro" id="IPR023393">
    <property type="entry name" value="START-like_dom_sf"/>
</dbReference>
<dbReference type="EMBL" id="JAPFRD010000010">
    <property type="protein sequence ID" value="MCW8108750.1"/>
    <property type="molecule type" value="Genomic_DNA"/>
</dbReference>
<dbReference type="Pfam" id="PF10604">
    <property type="entry name" value="Polyketide_cyc2"/>
    <property type="match status" value="1"/>
</dbReference>
<gene>
    <name evidence="1" type="ORF">OPS25_09615</name>
</gene>
<evidence type="ECO:0000313" key="1">
    <source>
        <dbReference type="EMBL" id="MCW8108750.1"/>
    </source>
</evidence>
<sequence length="178" mass="20084">MSALKKILVAVVALLIIAVAVGFTLPKEYEVKRSIVIKAPAQTIYSNVVDLKSWPKWGVWFKRDPAMEVTYKGPDRAIGMRSEWVSESEGSGQMEITELEHNKKVVYSLYFPEFEMGSTGLFELEPIGDEGTRVTWIDKGKVGNNPVERYFVLMMDDMIGPDFEKGLENLKTVSENQS</sequence>
<accession>A0ABT3P889</accession>
<keyword evidence="2" id="KW-1185">Reference proteome</keyword>
<dbReference type="Proteomes" id="UP001142810">
    <property type="component" value="Unassembled WGS sequence"/>
</dbReference>